<keyword evidence="3" id="KW-1185">Reference proteome</keyword>
<reference evidence="2" key="1">
    <citation type="submission" date="2023-06" db="EMBL/GenBank/DDBJ databases">
        <authorList>
            <consortium name="Lawrence Berkeley National Laboratory"/>
            <person name="Ahrendt S."/>
            <person name="Sahu N."/>
            <person name="Indic B."/>
            <person name="Wong-Bajracharya J."/>
            <person name="Merenyi Z."/>
            <person name="Ke H.-M."/>
            <person name="Monk M."/>
            <person name="Kocsube S."/>
            <person name="Drula E."/>
            <person name="Lipzen A."/>
            <person name="Balint B."/>
            <person name="Henrissat B."/>
            <person name="Andreopoulos B."/>
            <person name="Martin F.M."/>
            <person name="Harder C.B."/>
            <person name="Rigling D."/>
            <person name="Ford K.L."/>
            <person name="Foster G.D."/>
            <person name="Pangilinan J."/>
            <person name="Papanicolaou A."/>
            <person name="Barry K."/>
            <person name="LaButti K."/>
            <person name="Viragh M."/>
            <person name="Koriabine M."/>
            <person name="Yan M."/>
            <person name="Riley R."/>
            <person name="Champramary S."/>
            <person name="Plett K.L."/>
            <person name="Tsai I.J."/>
            <person name="Slot J."/>
            <person name="Sipos G."/>
            <person name="Plett J."/>
            <person name="Nagy L.G."/>
            <person name="Grigoriev I.V."/>
        </authorList>
    </citation>
    <scope>NUCLEOTIDE SEQUENCE</scope>
    <source>
        <strain evidence="2">FPL87.14</strain>
    </source>
</reference>
<feature type="compositionally biased region" description="Polar residues" evidence="1">
    <location>
        <begin position="33"/>
        <end position="48"/>
    </location>
</feature>
<dbReference type="Proteomes" id="UP001175226">
    <property type="component" value="Unassembled WGS sequence"/>
</dbReference>
<dbReference type="AlphaFoldDB" id="A0AA39MXW6"/>
<proteinExistence type="predicted"/>
<evidence type="ECO:0000313" key="3">
    <source>
        <dbReference type="Proteomes" id="UP001175226"/>
    </source>
</evidence>
<evidence type="ECO:0000313" key="2">
    <source>
        <dbReference type="EMBL" id="KAK0450124.1"/>
    </source>
</evidence>
<feature type="region of interest" description="Disordered" evidence="1">
    <location>
        <begin position="1"/>
        <end position="54"/>
    </location>
</feature>
<organism evidence="2 3">
    <name type="scientific">Armillaria borealis</name>
    <dbReference type="NCBI Taxonomy" id="47425"/>
    <lineage>
        <taxon>Eukaryota</taxon>
        <taxon>Fungi</taxon>
        <taxon>Dikarya</taxon>
        <taxon>Basidiomycota</taxon>
        <taxon>Agaricomycotina</taxon>
        <taxon>Agaricomycetes</taxon>
        <taxon>Agaricomycetidae</taxon>
        <taxon>Agaricales</taxon>
        <taxon>Marasmiineae</taxon>
        <taxon>Physalacriaceae</taxon>
        <taxon>Armillaria</taxon>
    </lineage>
</organism>
<comment type="caution">
    <text evidence="2">The sequence shown here is derived from an EMBL/GenBank/DDBJ whole genome shotgun (WGS) entry which is preliminary data.</text>
</comment>
<accession>A0AA39MXW6</accession>
<dbReference type="EMBL" id="JAUEPT010000007">
    <property type="protein sequence ID" value="KAK0450124.1"/>
    <property type="molecule type" value="Genomic_DNA"/>
</dbReference>
<sequence length="175" mass="18984">MFQWGEKQQSFDSGRQSSYRSHDGNHSSMELHPSQSSGPEVRKTSQPVPNIMIGPTAPTNHFLPLFGSGTTGYNTTESPPSPSLMITTVQPVEPSSRISTLQVIELEDVEVTCLLCGGAFLGYQASSHLRETHSTLRLRISAGISRNTTRFSDSSVQGAPIQRSNVGMSSTTSKR</sequence>
<feature type="compositionally biased region" description="Polar residues" evidence="1">
    <location>
        <begin position="1"/>
        <end position="19"/>
    </location>
</feature>
<protein>
    <submittedName>
        <fullName evidence="2">Uncharacterized protein</fullName>
    </submittedName>
</protein>
<gene>
    <name evidence="2" type="ORF">EV421DRAFT_1306112</name>
</gene>
<name>A0AA39MXW6_9AGAR</name>
<feature type="region of interest" description="Disordered" evidence="1">
    <location>
        <begin position="149"/>
        <end position="175"/>
    </location>
</feature>
<evidence type="ECO:0000256" key="1">
    <source>
        <dbReference type="SAM" id="MobiDB-lite"/>
    </source>
</evidence>